<dbReference type="EMBL" id="LT629711">
    <property type="protein sequence ID" value="SDP42779.1"/>
    <property type="molecule type" value="Genomic_DNA"/>
</dbReference>
<evidence type="ECO:0000313" key="2">
    <source>
        <dbReference type="Proteomes" id="UP000199077"/>
    </source>
</evidence>
<organism evidence="1 2">
    <name type="scientific">Pedococcus dokdonensis</name>
    <dbReference type="NCBI Taxonomy" id="443156"/>
    <lineage>
        <taxon>Bacteria</taxon>
        <taxon>Bacillati</taxon>
        <taxon>Actinomycetota</taxon>
        <taxon>Actinomycetes</taxon>
        <taxon>Micrococcales</taxon>
        <taxon>Intrasporangiaceae</taxon>
        <taxon>Pedococcus</taxon>
    </lineage>
</organism>
<dbReference type="RefSeq" id="WP_091785758.1">
    <property type="nucleotide sequence ID" value="NZ_LT629711.1"/>
</dbReference>
<dbReference type="InterPro" id="IPR008183">
    <property type="entry name" value="Aldose_1/G6P_1-epimerase"/>
</dbReference>
<name>A0A1H0SML8_9MICO</name>
<reference evidence="2" key="1">
    <citation type="submission" date="2016-10" db="EMBL/GenBank/DDBJ databases">
        <authorList>
            <person name="Varghese N."/>
            <person name="Submissions S."/>
        </authorList>
    </citation>
    <scope>NUCLEOTIDE SEQUENCE [LARGE SCALE GENOMIC DNA]</scope>
    <source>
        <strain evidence="2">DSM 22329</strain>
    </source>
</reference>
<accession>A0A1H0SML8</accession>
<keyword evidence="2" id="KW-1185">Reference proteome</keyword>
<sequence>MTISPSGEQWTIRQGRQEATVVEVGGGLRTYRVDGTDVLAGYAEDEVCRAGRGQVLMPWPNRIRDGKYAFGGAELQLGLSEAALHNASHGLVRWATWQLHWHDDDWSALTVRTRLHPQPGWDGILDLSVNYVLESDGLVVSVHATNVGDRPAPFGFGAHPYVALGATPLAAVELSIPAATEVLVDEQLIPTGTAAVRTATDFRDRRPLGDTALDTAFTELTRTRPDGAWQVVVGGLEHGDVTVWGDAALDWVQVFTAKGKDSWVDGVRGIAVEPMSCPANAFNSGDGLVVLEPGQSWTARWGIEPAALG</sequence>
<dbReference type="Gene3D" id="2.70.98.10">
    <property type="match status" value="1"/>
</dbReference>
<dbReference type="AlphaFoldDB" id="A0A1H0SML8"/>
<dbReference type="InterPro" id="IPR014718">
    <property type="entry name" value="GH-type_carb-bd"/>
</dbReference>
<dbReference type="OrthoDB" id="4739604at2"/>
<dbReference type="GO" id="GO:0016853">
    <property type="term" value="F:isomerase activity"/>
    <property type="evidence" value="ECO:0007669"/>
    <property type="project" value="InterPro"/>
</dbReference>
<gene>
    <name evidence="1" type="ORF">SAMN04489867_2421</name>
</gene>
<dbReference type="Proteomes" id="UP000199077">
    <property type="component" value="Chromosome I"/>
</dbReference>
<dbReference type="GO" id="GO:0030246">
    <property type="term" value="F:carbohydrate binding"/>
    <property type="evidence" value="ECO:0007669"/>
    <property type="project" value="InterPro"/>
</dbReference>
<dbReference type="CDD" id="cd09022">
    <property type="entry name" value="Aldose_epim_Ec_YihR"/>
    <property type="match status" value="1"/>
</dbReference>
<dbReference type="Pfam" id="PF01263">
    <property type="entry name" value="Aldose_epim"/>
    <property type="match status" value="1"/>
</dbReference>
<dbReference type="STRING" id="443156.SAMN04489867_2421"/>
<evidence type="ECO:0000313" key="1">
    <source>
        <dbReference type="EMBL" id="SDP42779.1"/>
    </source>
</evidence>
<proteinExistence type="predicted"/>
<dbReference type="InterPro" id="IPR037480">
    <property type="entry name" value="YihR-like"/>
</dbReference>
<dbReference type="GO" id="GO:0005975">
    <property type="term" value="P:carbohydrate metabolic process"/>
    <property type="evidence" value="ECO:0007669"/>
    <property type="project" value="InterPro"/>
</dbReference>
<dbReference type="SUPFAM" id="SSF74650">
    <property type="entry name" value="Galactose mutarotase-like"/>
    <property type="match status" value="1"/>
</dbReference>
<protein>
    <submittedName>
        <fullName evidence="1">Aldose 1-epimerase</fullName>
    </submittedName>
</protein>
<dbReference type="InterPro" id="IPR011013">
    <property type="entry name" value="Gal_mutarotase_sf_dom"/>
</dbReference>